<evidence type="ECO:0000313" key="3">
    <source>
        <dbReference type="Proteomes" id="UP000054097"/>
    </source>
</evidence>
<protein>
    <submittedName>
        <fullName evidence="2">Uncharacterized protein</fullName>
    </submittedName>
</protein>
<dbReference type="EMBL" id="KN824322">
    <property type="protein sequence ID" value="KIM24639.1"/>
    <property type="molecule type" value="Genomic_DNA"/>
</dbReference>
<dbReference type="HOGENOM" id="CLU_2062913_0_0_1"/>
<reference evidence="3" key="2">
    <citation type="submission" date="2015-01" db="EMBL/GenBank/DDBJ databases">
        <title>Evolutionary Origins and Diversification of the Mycorrhizal Mutualists.</title>
        <authorList>
            <consortium name="DOE Joint Genome Institute"/>
            <consortium name="Mycorrhizal Genomics Consortium"/>
            <person name="Kohler A."/>
            <person name="Kuo A."/>
            <person name="Nagy L.G."/>
            <person name="Floudas D."/>
            <person name="Copeland A."/>
            <person name="Barry K.W."/>
            <person name="Cichocki N."/>
            <person name="Veneault-Fourrey C."/>
            <person name="LaButti K."/>
            <person name="Lindquist E.A."/>
            <person name="Lipzen A."/>
            <person name="Lundell T."/>
            <person name="Morin E."/>
            <person name="Murat C."/>
            <person name="Riley R."/>
            <person name="Ohm R."/>
            <person name="Sun H."/>
            <person name="Tunlid A."/>
            <person name="Henrissat B."/>
            <person name="Grigoriev I.V."/>
            <person name="Hibbett D.S."/>
            <person name="Martin F."/>
        </authorList>
    </citation>
    <scope>NUCLEOTIDE SEQUENCE [LARGE SCALE GENOMIC DNA]</scope>
    <source>
        <strain evidence="3">MAFF 305830</strain>
    </source>
</reference>
<dbReference type="AlphaFoldDB" id="A0A0C3AXD3"/>
<organism evidence="2 3">
    <name type="scientific">Serendipita vermifera MAFF 305830</name>
    <dbReference type="NCBI Taxonomy" id="933852"/>
    <lineage>
        <taxon>Eukaryota</taxon>
        <taxon>Fungi</taxon>
        <taxon>Dikarya</taxon>
        <taxon>Basidiomycota</taxon>
        <taxon>Agaricomycotina</taxon>
        <taxon>Agaricomycetes</taxon>
        <taxon>Sebacinales</taxon>
        <taxon>Serendipitaceae</taxon>
        <taxon>Serendipita</taxon>
    </lineage>
</organism>
<name>A0A0C3AXD3_SERVB</name>
<gene>
    <name evidence="2" type="ORF">M408DRAFT_331719</name>
</gene>
<keyword evidence="3" id="KW-1185">Reference proteome</keyword>
<sequence length="119" mass="13403">MSRNRYEDARENYRSRLKAAEGEVESSQGFTGYSVDNVRDNRAFQGQYQLESYQHTEYQNANFSTNPLMPPAYDDSVTSHSPYSPDPSVISRVTSSEPLVKGKPIRADGLDSKDVAVKF</sequence>
<reference evidence="2 3" key="1">
    <citation type="submission" date="2014-04" db="EMBL/GenBank/DDBJ databases">
        <authorList>
            <consortium name="DOE Joint Genome Institute"/>
            <person name="Kuo A."/>
            <person name="Zuccaro A."/>
            <person name="Kohler A."/>
            <person name="Nagy L.G."/>
            <person name="Floudas D."/>
            <person name="Copeland A."/>
            <person name="Barry K.W."/>
            <person name="Cichocki N."/>
            <person name="Veneault-Fourrey C."/>
            <person name="LaButti K."/>
            <person name="Lindquist E.A."/>
            <person name="Lipzen A."/>
            <person name="Lundell T."/>
            <person name="Morin E."/>
            <person name="Murat C."/>
            <person name="Sun H."/>
            <person name="Tunlid A."/>
            <person name="Henrissat B."/>
            <person name="Grigoriev I.V."/>
            <person name="Hibbett D.S."/>
            <person name="Martin F."/>
            <person name="Nordberg H.P."/>
            <person name="Cantor M.N."/>
            <person name="Hua S.X."/>
        </authorList>
    </citation>
    <scope>NUCLEOTIDE SEQUENCE [LARGE SCALE GENOMIC DNA]</scope>
    <source>
        <strain evidence="2 3">MAFF 305830</strain>
    </source>
</reference>
<evidence type="ECO:0000256" key="1">
    <source>
        <dbReference type="SAM" id="MobiDB-lite"/>
    </source>
</evidence>
<evidence type="ECO:0000313" key="2">
    <source>
        <dbReference type="EMBL" id="KIM24639.1"/>
    </source>
</evidence>
<proteinExistence type="predicted"/>
<dbReference type="Proteomes" id="UP000054097">
    <property type="component" value="Unassembled WGS sequence"/>
</dbReference>
<feature type="region of interest" description="Disordered" evidence="1">
    <location>
        <begin position="61"/>
        <end position="91"/>
    </location>
</feature>
<accession>A0A0C3AXD3</accession>